<dbReference type="EMBL" id="AP028218">
    <property type="protein sequence ID" value="BEI94510.1"/>
    <property type="molecule type" value="Genomic_DNA"/>
</dbReference>
<evidence type="ECO:0000256" key="2">
    <source>
        <dbReference type="ARBA" id="ARBA00022448"/>
    </source>
</evidence>
<dbReference type="InterPro" id="IPR046513">
    <property type="entry name" value="DUF6691"/>
</dbReference>
<feature type="transmembrane region" description="Helical" evidence="8">
    <location>
        <begin position="121"/>
        <end position="138"/>
    </location>
</feature>
<dbReference type="KEGG" id="ccac:CcaHIS019_0700820"/>
<comment type="subcellular location">
    <subcellularLocation>
        <location evidence="1">Cell inner membrane</location>
        <topology evidence="1">Multi-pass membrane protein</topology>
    </subcellularLocation>
</comment>
<evidence type="ECO:0000313" key="9">
    <source>
        <dbReference type="EMBL" id="BEI94510.1"/>
    </source>
</evidence>
<evidence type="ECO:0000256" key="8">
    <source>
        <dbReference type="SAM" id="Phobius"/>
    </source>
</evidence>
<keyword evidence="3" id="KW-1003">Cell membrane</keyword>
<organism evidence="9 10">
    <name type="scientific">Cutaneotrichosporon cavernicola</name>
    <dbReference type="NCBI Taxonomy" id="279322"/>
    <lineage>
        <taxon>Eukaryota</taxon>
        <taxon>Fungi</taxon>
        <taxon>Dikarya</taxon>
        <taxon>Basidiomycota</taxon>
        <taxon>Agaricomycotina</taxon>
        <taxon>Tremellomycetes</taxon>
        <taxon>Trichosporonales</taxon>
        <taxon>Trichosporonaceae</taxon>
        <taxon>Cutaneotrichosporon</taxon>
    </lineage>
</organism>
<gene>
    <name evidence="9" type="ORF">CcaverHIS019_0700820</name>
</gene>
<keyword evidence="7 8" id="KW-0472">Membrane</keyword>
<evidence type="ECO:0000256" key="3">
    <source>
        <dbReference type="ARBA" id="ARBA00022475"/>
    </source>
</evidence>
<dbReference type="Proteomes" id="UP001233271">
    <property type="component" value="Chromosome 7a"/>
</dbReference>
<dbReference type="GO" id="GO:0005886">
    <property type="term" value="C:plasma membrane"/>
    <property type="evidence" value="ECO:0007669"/>
    <property type="project" value="UniProtKB-SubCell"/>
</dbReference>
<keyword evidence="6 8" id="KW-1133">Transmembrane helix</keyword>
<name>A0AA48L9Q6_9TREE</name>
<protein>
    <recommendedName>
        <fullName evidence="11">Sulphur transport domain-containing protein</fullName>
    </recommendedName>
</protein>
<dbReference type="Pfam" id="PF20398">
    <property type="entry name" value="DUF6691"/>
    <property type="match status" value="1"/>
</dbReference>
<keyword evidence="2" id="KW-0813">Transport</keyword>
<accession>A0AA48L9Q6</accession>
<sequence length="371" mass="38363">MPFTPVQTFFGGLLMHVSSVGLLMGTGRVMGASGIMDGAILGDHAKWRWAFLTGMVLAPAVVAATGLESILPGNGAELYGAAPLARMALSGALIGFGAKLGSGCTSGHFLCGSSRLSPRSLVAVITFMMSAVATAKLVPAKYLVDPLPANIPVYPPAWALPALGGLVLAAIFARNAINAILPKACTPTPATTNGDSNGVQNGNGQAGECKYTPAQLLPYFVSGLTFSLGLIASGMVSPLKVIGFLRVPPPLNTWDPSLTMVVAGAVIPNMIHWFSLKKASGDSPKPIFSWEKWQVPTRRDITPRLVIGALIFGMGWGLGGICPGPGIVTGGQLAMDALRGEDVSRAAIGWASYIVNITLGFAAARLVEKAL</sequence>
<dbReference type="PANTHER" id="PTHR30574">
    <property type="entry name" value="INNER MEMBRANE PROTEIN YEDE"/>
    <property type="match status" value="1"/>
</dbReference>
<dbReference type="InterPro" id="IPR007272">
    <property type="entry name" value="Sulf_transp_TsuA/YedE"/>
</dbReference>
<evidence type="ECO:0000256" key="6">
    <source>
        <dbReference type="ARBA" id="ARBA00022989"/>
    </source>
</evidence>
<dbReference type="Pfam" id="PF04143">
    <property type="entry name" value="Sulf_transp"/>
    <property type="match status" value="1"/>
</dbReference>
<feature type="transmembrane region" description="Helical" evidence="8">
    <location>
        <begin position="216"/>
        <end position="237"/>
    </location>
</feature>
<evidence type="ECO:0008006" key="11">
    <source>
        <dbReference type="Google" id="ProtNLM"/>
    </source>
</evidence>
<dbReference type="AlphaFoldDB" id="A0AA48L9Q6"/>
<feature type="transmembrane region" description="Helical" evidence="8">
    <location>
        <begin position="305"/>
        <end position="327"/>
    </location>
</feature>
<evidence type="ECO:0000256" key="5">
    <source>
        <dbReference type="ARBA" id="ARBA00022692"/>
    </source>
</evidence>
<feature type="transmembrane region" description="Helical" evidence="8">
    <location>
        <begin position="347"/>
        <end position="367"/>
    </location>
</feature>
<keyword evidence="10" id="KW-1185">Reference proteome</keyword>
<reference evidence="9" key="1">
    <citation type="journal article" date="2023" name="BMC Genomics">
        <title>Chromosome-level genome assemblies of Cutaneotrichosporon spp. (Trichosporonales, Basidiomycota) reveal imbalanced evolution between nucleotide sequences and chromosome synteny.</title>
        <authorList>
            <person name="Kobayashi Y."/>
            <person name="Kayamori A."/>
            <person name="Aoki K."/>
            <person name="Shiwa Y."/>
            <person name="Matsutani M."/>
            <person name="Fujita N."/>
            <person name="Sugita T."/>
            <person name="Iwasaki W."/>
            <person name="Tanaka N."/>
            <person name="Takashima M."/>
        </authorList>
    </citation>
    <scope>NUCLEOTIDE SEQUENCE</scope>
    <source>
        <strain evidence="9">HIS019</strain>
    </source>
</reference>
<feature type="transmembrane region" description="Helical" evidence="8">
    <location>
        <begin position="257"/>
        <end position="276"/>
    </location>
</feature>
<evidence type="ECO:0000313" key="10">
    <source>
        <dbReference type="Proteomes" id="UP001233271"/>
    </source>
</evidence>
<dbReference type="GeneID" id="85498380"/>
<evidence type="ECO:0000256" key="4">
    <source>
        <dbReference type="ARBA" id="ARBA00022519"/>
    </source>
</evidence>
<feature type="transmembrane region" description="Helical" evidence="8">
    <location>
        <begin position="158"/>
        <end position="177"/>
    </location>
</feature>
<proteinExistence type="predicted"/>
<evidence type="ECO:0000256" key="7">
    <source>
        <dbReference type="ARBA" id="ARBA00023136"/>
    </source>
</evidence>
<keyword evidence="4" id="KW-0997">Cell inner membrane</keyword>
<dbReference type="PANTHER" id="PTHR30574:SF1">
    <property type="entry name" value="SULPHUR TRANSPORT DOMAIN-CONTAINING PROTEIN"/>
    <property type="match status" value="1"/>
</dbReference>
<dbReference type="RefSeq" id="XP_060459775.1">
    <property type="nucleotide sequence ID" value="XM_060603486.1"/>
</dbReference>
<feature type="transmembrane region" description="Helical" evidence="8">
    <location>
        <begin position="47"/>
        <end position="67"/>
    </location>
</feature>
<keyword evidence="5 8" id="KW-0812">Transmembrane</keyword>
<evidence type="ECO:0000256" key="1">
    <source>
        <dbReference type="ARBA" id="ARBA00004429"/>
    </source>
</evidence>